<gene>
    <name evidence="1" type="ORF">ENJ40_05325</name>
</gene>
<name>A0A7C3GKL0_9BACT</name>
<dbReference type="PROSITE" id="PS51257">
    <property type="entry name" value="PROKAR_LIPOPROTEIN"/>
    <property type="match status" value="1"/>
</dbReference>
<comment type="caution">
    <text evidence="1">The sequence shown here is derived from an EMBL/GenBank/DDBJ whole genome shotgun (WGS) entry which is preliminary data.</text>
</comment>
<dbReference type="Proteomes" id="UP000886043">
    <property type="component" value="Unassembled WGS sequence"/>
</dbReference>
<accession>A0A7C3GKL0</accession>
<reference evidence="1" key="1">
    <citation type="journal article" date="2020" name="mSystems">
        <title>Genome- and Community-Level Interaction Insights into Carbon Utilization and Element Cycling Functions of Hydrothermarchaeota in Hydrothermal Sediment.</title>
        <authorList>
            <person name="Zhou Z."/>
            <person name="Liu Y."/>
            <person name="Xu W."/>
            <person name="Pan J."/>
            <person name="Luo Z.H."/>
            <person name="Li M."/>
        </authorList>
    </citation>
    <scope>NUCLEOTIDE SEQUENCE [LARGE SCALE GENOMIC DNA]</scope>
    <source>
        <strain evidence="1">HyVt-483</strain>
    </source>
</reference>
<sequence>MSRKNLILTWVLFLFFAGCSTLGQGHKAPVTKAPAPRPVLITTDFPDIVLPSEMKIDQDQSLVVKTPTYVGGFLVARGRVTADSLIKFFERQLAARGWHQMGSIRYRHILLAFRRPNGSCFIYIKETTLGSVEIKIWASESLETPPPSTTAY</sequence>
<dbReference type="EMBL" id="DRMH01000071">
    <property type="protein sequence ID" value="HFC97861.1"/>
    <property type="molecule type" value="Genomic_DNA"/>
</dbReference>
<evidence type="ECO:0000313" key="1">
    <source>
        <dbReference type="EMBL" id="HFC97861.1"/>
    </source>
</evidence>
<protein>
    <recommendedName>
        <fullName evidence="2">Lipoprotein</fullName>
    </recommendedName>
</protein>
<dbReference type="AlphaFoldDB" id="A0A7C3GKL0"/>
<proteinExistence type="predicted"/>
<organism evidence="1">
    <name type="scientific">Thermosulfurimonas dismutans</name>
    <dbReference type="NCBI Taxonomy" id="999894"/>
    <lineage>
        <taxon>Bacteria</taxon>
        <taxon>Pseudomonadati</taxon>
        <taxon>Thermodesulfobacteriota</taxon>
        <taxon>Thermodesulfobacteria</taxon>
        <taxon>Thermodesulfobacteriales</taxon>
        <taxon>Thermodesulfobacteriaceae</taxon>
        <taxon>Thermosulfurimonas</taxon>
    </lineage>
</organism>
<evidence type="ECO:0008006" key="2">
    <source>
        <dbReference type="Google" id="ProtNLM"/>
    </source>
</evidence>